<dbReference type="RefSeq" id="WP_165602917.1">
    <property type="nucleotide sequence ID" value="NZ_CAWMQZ010000192.1"/>
</dbReference>
<evidence type="ECO:0000313" key="1">
    <source>
        <dbReference type="EMBL" id="OCQ50686.1"/>
    </source>
</evidence>
<proteinExistence type="predicted"/>
<comment type="caution">
    <text evidence="1">The sequence shown here is derived from an EMBL/GenBank/DDBJ whole genome shotgun (WGS) entry which is preliminary data.</text>
</comment>
<gene>
    <name evidence="1" type="ORF">Ppb6_04175</name>
</gene>
<dbReference type="AlphaFoldDB" id="A0A1C0TYK0"/>
<evidence type="ECO:0000313" key="2">
    <source>
        <dbReference type="Proteomes" id="UP000093476"/>
    </source>
</evidence>
<sequence>MQNTLVETCKTQEALNSLAASFKETELSITEKALNELSSKPKIPEITAWNWSKSFQEI</sequence>
<dbReference type="NCBIfam" id="NF038004">
    <property type="entry name" value="darobactin_RiPP"/>
    <property type="match status" value="1"/>
</dbReference>
<organism evidence="1 2">
    <name type="scientific">Photorhabdus australis subsp. thailandensis</name>
    <dbReference type="NCBI Taxonomy" id="2805096"/>
    <lineage>
        <taxon>Bacteria</taxon>
        <taxon>Pseudomonadati</taxon>
        <taxon>Pseudomonadota</taxon>
        <taxon>Gammaproteobacteria</taxon>
        <taxon>Enterobacterales</taxon>
        <taxon>Morganellaceae</taxon>
        <taxon>Photorhabdus</taxon>
    </lineage>
</organism>
<dbReference type="PATRIC" id="fig|286156.4.peg.4796"/>
<protein>
    <submittedName>
        <fullName evidence="1">Uncharacterized protein</fullName>
    </submittedName>
</protein>
<dbReference type="EMBL" id="LOMY01000192">
    <property type="protein sequence ID" value="OCQ50686.1"/>
    <property type="molecule type" value="Genomic_DNA"/>
</dbReference>
<reference evidence="1 2" key="1">
    <citation type="submission" date="2015-12" db="EMBL/GenBank/DDBJ databases">
        <title>Genome comparisons provide insights into the role of secondary metabolites in the pathogenic phase of the Photorhabdus life cycle.</title>
        <authorList>
            <person name="Tobias N.J."/>
            <person name="Mishra B."/>
            <person name="Gupta D.K."/>
            <person name="Thines M."/>
            <person name="Stinear T.P."/>
            <person name="Bode H.B."/>
        </authorList>
    </citation>
    <scope>NUCLEOTIDE SEQUENCE [LARGE SCALE GENOMIC DNA]</scope>
    <source>
        <strain evidence="1 2">PB68.1</strain>
    </source>
</reference>
<name>A0A1C0TYK0_9GAMM</name>
<dbReference type="Proteomes" id="UP000093476">
    <property type="component" value="Unassembled WGS sequence"/>
</dbReference>
<keyword evidence="2" id="KW-1185">Reference proteome</keyword>
<accession>A0A1C0TYK0</accession>